<evidence type="ECO:0000256" key="1">
    <source>
        <dbReference type="ARBA" id="ARBA00022679"/>
    </source>
</evidence>
<dbReference type="EMBL" id="MFGO01000016">
    <property type="protein sequence ID" value="OGF40993.1"/>
    <property type="molecule type" value="Genomic_DNA"/>
</dbReference>
<dbReference type="Proteomes" id="UP000177579">
    <property type="component" value="Unassembled WGS sequence"/>
</dbReference>
<dbReference type="InterPro" id="IPR013216">
    <property type="entry name" value="Methyltransf_11"/>
</dbReference>
<name>A0A1F5TPU4_9BACT</name>
<keyword evidence="1" id="KW-0808">Transferase</keyword>
<protein>
    <recommendedName>
        <fullName evidence="2">Methyltransferase type 11 domain-containing protein</fullName>
    </recommendedName>
</protein>
<organism evidence="3 4">
    <name type="scientific">Candidatus Falkowbacteria bacterium RIFOXYD2_FULL_34_120</name>
    <dbReference type="NCBI Taxonomy" id="1798007"/>
    <lineage>
        <taxon>Bacteria</taxon>
        <taxon>Candidatus Falkowiibacteriota</taxon>
    </lineage>
</organism>
<dbReference type="AlphaFoldDB" id="A0A1F5TPU4"/>
<feature type="domain" description="Methyltransferase type 11" evidence="2">
    <location>
        <begin position="64"/>
        <end position="162"/>
    </location>
</feature>
<evidence type="ECO:0000313" key="4">
    <source>
        <dbReference type="Proteomes" id="UP000177579"/>
    </source>
</evidence>
<dbReference type="PANTHER" id="PTHR44068:SF11">
    <property type="entry name" value="GERANYL DIPHOSPHATE 2-C-METHYLTRANSFERASE"/>
    <property type="match status" value="1"/>
</dbReference>
<evidence type="ECO:0000313" key="3">
    <source>
        <dbReference type="EMBL" id="OGF40993.1"/>
    </source>
</evidence>
<dbReference type="InterPro" id="IPR029063">
    <property type="entry name" value="SAM-dependent_MTases_sf"/>
</dbReference>
<sequence>MGSDTITKYYDYTLPFYRFFYHGKSNAIHYGFWSDGVKNHQEALLNVNKFLADTVKIKSYDTVLDAGCGIGGSAIWLAQNYNVRVDGITISENQLEEAKNLSTKYKVNLLVNFYQRDFLNTQFNDSSYSIVWAIESVCHAEDKKDFIKEAYRVLKSGGRLIVDDGFLLRSPKNEHEQKDLDAFLEGMALSNLTFESDFKKSLEEAGFKNIKIYDKVNETLPSVKKIYKMSIFSYPLSIILEKLRLTPPLLTKNNLAGITQYRIIKNGIMGHRVFYAEK</sequence>
<gene>
    <name evidence="3" type="ORF">A2531_03140</name>
</gene>
<dbReference type="Pfam" id="PF08241">
    <property type="entry name" value="Methyltransf_11"/>
    <property type="match status" value="1"/>
</dbReference>
<proteinExistence type="predicted"/>
<dbReference type="SUPFAM" id="SSF53335">
    <property type="entry name" value="S-adenosyl-L-methionine-dependent methyltransferases"/>
    <property type="match status" value="1"/>
</dbReference>
<comment type="caution">
    <text evidence="3">The sequence shown here is derived from an EMBL/GenBank/DDBJ whole genome shotgun (WGS) entry which is preliminary data.</text>
</comment>
<dbReference type="CDD" id="cd02440">
    <property type="entry name" value="AdoMet_MTases"/>
    <property type="match status" value="1"/>
</dbReference>
<dbReference type="GO" id="GO:0008757">
    <property type="term" value="F:S-adenosylmethionine-dependent methyltransferase activity"/>
    <property type="evidence" value="ECO:0007669"/>
    <property type="project" value="InterPro"/>
</dbReference>
<dbReference type="Gene3D" id="3.40.50.150">
    <property type="entry name" value="Vaccinia Virus protein VP39"/>
    <property type="match status" value="1"/>
</dbReference>
<dbReference type="InterPro" id="IPR050447">
    <property type="entry name" value="Erg6_SMT_methyltransf"/>
</dbReference>
<dbReference type="PANTHER" id="PTHR44068">
    <property type="entry name" value="ZGC:194242"/>
    <property type="match status" value="1"/>
</dbReference>
<accession>A0A1F5TPU4</accession>
<reference evidence="3 4" key="1">
    <citation type="journal article" date="2016" name="Nat. Commun.">
        <title>Thousands of microbial genomes shed light on interconnected biogeochemical processes in an aquifer system.</title>
        <authorList>
            <person name="Anantharaman K."/>
            <person name="Brown C.T."/>
            <person name="Hug L.A."/>
            <person name="Sharon I."/>
            <person name="Castelle C.J."/>
            <person name="Probst A.J."/>
            <person name="Thomas B.C."/>
            <person name="Singh A."/>
            <person name="Wilkins M.J."/>
            <person name="Karaoz U."/>
            <person name="Brodie E.L."/>
            <person name="Williams K.H."/>
            <person name="Hubbard S.S."/>
            <person name="Banfield J.F."/>
        </authorList>
    </citation>
    <scope>NUCLEOTIDE SEQUENCE [LARGE SCALE GENOMIC DNA]</scope>
</reference>
<evidence type="ECO:0000259" key="2">
    <source>
        <dbReference type="Pfam" id="PF08241"/>
    </source>
</evidence>